<proteinExistence type="predicted"/>
<name>A0A6J4LPM4_9ACTN</name>
<evidence type="ECO:0000313" key="2">
    <source>
        <dbReference type="EMBL" id="CAA9337925.1"/>
    </source>
</evidence>
<dbReference type="EMBL" id="CADCUG010000090">
    <property type="protein sequence ID" value="CAA9337925.1"/>
    <property type="molecule type" value="Genomic_DNA"/>
</dbReference>
<accession>A0A6J4LPM4</accession>
<feature type="region of interest" description="Disordered" evidence="1">
    <location>
        <begin position="48"/>
        <end position="88"/>
    </location>
</feature>
<feature type="compositionally biased region" description="Low complexity" evidence="1">
    <location>
        <begin position="105"/>
        <end position="139"/>
    </location>
</feature>
<dbReference type="GO" id="GO:0003910">
    <property type="term" value="F:DNA ligase (ATP) activity"/>
    <property type="evidence" value="ECO:0007669"/>
    <property type="project" value="UniProtKB-EC"/>
</dbReference>
<dbReference type="EC" id="6.5.1.1" evidence="2"/>
<dbReference type="AlphaFoldDB" id="A0A6J4LPM4"/>
<protein>
    <submittedName>
        <fullName evidence="2">DNA_ligase_IV_Ku-like</fullName>
        <ecNumber evidence="2">6.5.1.1</ecNumber>
    </submittedName>
</protein>
<feature type="non-terminal residue" evidence="2">
    <location>
        <position position="149"/>
    </location>
</feature>
<feature type="compositionally biased region" description="Low complexity" evidence="1">
    <location>
        <begin position="49"/>
        <end position="61"/>
    </location>
</feature>
<feature type="non-terminal residue" evidence="2">
    <location>
        <position position="1"/>
    </location>
</feature>
<organism evidence="2">
    <name type="scientific">uncultured Nocardioidaceae bacterium</name>
    <dbReference type="NCBI Taxonomy" id="253824"/>
    <lineage>
        <taxon>Bacteria</taxon>
        <taxon>Bacillati</taxon>
        <taxon>Actinomycetota</taxon>
        <taxon>Actinomycetes</taxon>
        <taxon>Propionibacteriales</taxon>
        <taxon>Nocardioidaceae</taxon>
        <taxon>environmental samples</taxon>
    </lineage>
</organism>
<evidence type="ECO:0000256" key="1">
    <source>
        <dbReference type="SAM" id="MobiDB-lite"/>
    </source>
</evidence>
<reference evidence="2" key="1">
    <citation type="submission" date="2020-02" db="EMBL/GenBank/DDBJ databases">
        <authorList>
            <person name="Meier V. D."/>
        </authorList>
    </citation>
    <scope>NUCLEOTIDE SEQUENCE</scope>
    <source>
        <strain evidence="2">AVDCRST_MAG29</strain>
    </source>
</reference>
<keyword evidence="2" id="KW-0436">Ligase</keyword>
<sequence>RPPRLRSRSWARSCWACTTPTATCSTWASARRSAPHAGLRWWPSCSLCGSGRTSSASTRGAPRPTPAHRRTGGPERRAAGTPARTCPGFRCDRSWSWRSDTTTWRAPGSGTPPSSSAGAATGSRSPARTSSWRSRSPTTCVQSWAAPRT</sequence>
<feature type="region of interest" description="Disordered" evidence="1">
    <location>
        <begin position="100"/>
        <end position="149"/>
    </location>
</feature>
<gene>
    <name evidence="2" type="ORF">AVDCRST_MAG29-1405</name>
</gene>